<reference evidence="1 2" key="1">
    <citation type="submission" date="2023-10" db="EMBL/GenBank/DDBJ databases">
        <authorList>
            <person name="Maclean D."/>
            <person name="Macfadyen A."/>
        </authorList>
    </citation>
    <scope>NUCLEOTIDE SEQUENCE [LARGE SCALE GENOMIC DNA]</scope>
</reference>
<sequence length="643" mass="68856">MFVNRKALRDIPRILSYTARGTMRHLREKGGSCPRLKGRRAVEVQQLMVTAPLCAELRDLHSTLLQVEATIQAQMTNTSQGAAAATKLQAMPFTVSNSAPPYDLSATSPDLVAVQIVAIQQRAAFSGTGPIAWAVGANCTYKASSTAALQNVTVVNATSATKYVVQPAKATPTSKQPATITVSPSTLTLVSPVAGAFWTPLLPIYNASLPTYPVNYTDVQKQAQRDAATNQISALNAAVDAGNNSFTFPPGVYRISDYLNLGPTTNFTLNMANVELITEGGGHFKLYANTKLTIAGPLALEGDPFLIPQTVILSTDNASTIVVQAMSGYPPPTNQGRVVIFDSKGVRLPTWQAWPQSVTDLGGGNYSVVFSDYDMQQSGIAAAAQPGNYIAYEGGPGGVWLIANNGVAFQQINAYAGGAVFGQWETGLISFSQWRAIRRPGTNRLFAGGNYVQIIYQGGSFSMDRSEVAYNWDDLSDLFNYVGWTNANGQTTKTVWAALEADWQPGQTVSLYNAYTLQLLSTATIVSVNNTANQTAVDALNNALWSVGLSGTNSDNMNLVTLNTAVKISNLTMLDCTQARPQSISVTNSYFHDGLNDGINGKGGLNITFANNWVERTAFMGIDAAEDAYWWEGGVPGKLISRL</sequence>
<dbReference type="EMBL" id="CAUYUE010000015">
    <property type="protein sequence ID" value="CAK0786742.1"/>
    <property type="molecule type" value="Genomic_DNA"/>
</dbReference>
<name>A0AAV1IJ92_9CHLO</name>
<gene>
    <name evidence="1" type="ORF">CVIRNUC_009956</name>
</gene>
<accession>A0AAV1IJ92</accession>
<organism evidence="1 2">
    <name type="scientific">Coccomyxa viridis</name>
    <dbReference type="NCBI Taxonomy" id="1274662"/>
    <lineage>
        <taxon>Eukaryota</taxon>
        <taxon>Viridiplantae</taxon>
        <taxon>Chlorophyta</taxon>
        <taxon>core chlorophytes</taxon>
        <taxon>Trebouxiophyceae</taxon>
        <taxon>Trebouxiophyceae incertae sedis</taxon>
        <taxon>Coccomyxaceae</taxon>
        <taxon>Coccomyxa</taxon>
    </lineage>
</organism>
<proteinExistence type="predicted"/>
<evidence type="ECO:0008006" key="3">
    <source>
        <dbReference type="Google" id="ProtNLM"/>
    </source>
</evidence>
<keyword evidence="2" id="KW-1185">Reference proteome</keyword>
<protein>
    <recommendedName>
        <fullName evidence="3">Pectate lyase superfamily protein domain-containing protein</fullName>
    </recommendedName>
</protein>
<dbReference type="Proteomes" id="UP001314263">
    <property type="component" value="Unassembled WGS sequence"/>
</dbReference>
<comment type="caution">
    <text evidence="1">The sequence shown here is derived from an EMBL/GenBank/DDBJ whole genome shotgun (WGS) entry which is preliminary data.</text>
</comment>
<dbReference type="AlphaFoldDB" id="A0AAV1IJ92"/>
<evidence type="ECO:0000313" key="2">
    <source>
        <dbReference type="Proteomes" id="UP001314263"/>
    </source>
</evidence>
<evidence type="ECO:0000313" key="1">
    <source>
        <dbReference type="EMBL" id="CAK0786742.1"/>
    </source>
</evidence>